<protein>
    <submittedName>
        <fullName evidence="2">Uncharacterized protein</fullName>
    </submittedName>
</protein>
<feature type="signal peptide" evidence="1">
    <location>
        <begin position="1"/>
        <end position="29"/>
    </location>
</feature>
<sequence length="350" mass="36121">MPAPTHPTSRPFLRHSGALLALCVGALLAACQPQNEQTAAAATPPVGHYEGSLGAAGQAGARATLDIRHPSPGHYEAEFTAPGTLSFVADTIVFSNNQLRLSRPARPGQTLALTLDGDFWRGTLTLDSTKVTTLLVKRGVPTPTAYRTEEVPQATGSAWLFAPADTDTPGAALVLLPDAETAPTAAIWADALAREGVIVLLLPPADSATAAEETPRLQAALRLLHGTSGADTTNIGMWAAGNRAATLASLLTGPGAPRAAFFIAQNTVVDANTRAAFRELRSRKMPLLALYGGAGALARSAAMRNALGGRRGAAVRVYRAAGADLLVPGSLGPVFGPGLPGEVVEWLRGQ</sequence>
<accession>A0ABX1HFL1</accession>
<organism evidence="2 3">
    <name type="scientific">Hymenobacter artigasi</name>
    <dbReference type="NCBI Taxonomy" id="2719616"/>
    <lineage>
        <taxon>Bacteria</taxon>
        <taxon>Pseudomonadati</taxon>
        <taxon>Bacteroidota</taxon>
        <taxon>Cytophagia</taxon>
        <taxon>Cytophagales</taxon>
        <taxon>Hymenobacteraceae</taxon>
        <taxon>Hymenobacter</taxon>
    </lineage>
</organism>
<keyword evidence="1" id="KW-0732">Signal</keyword>
<dbReference type="RefSeq" id="WP_168672598.1">
    <property type="nucleotide sequence ID" value="NZ_JAAVTK010000003.1"/>
</dbReference>
<gene>
    <name evidence="2" type="ORF">HBN54_001555</name>
</gene>
<comment type="caution">
    <text evidence="2">The sequence shown here is derived from an EMBL/GenBank/DDBJ whole genome shotgun (WGS) entry which is preliminary data.</text>
</comment>
<reference evidence="2 3" key="1">
    <citation type="submission" date="2020-03" db="EMBL/GenBank/DDBJ databases">
        <title>Genomic Encyclopedia of Type Strains, Phase IV (KMG-V): Genome sequencing to study the core and pangenomes of soil and plant-associated prokaryotes.</title>
        <authorList>
            <person name="Whitman W."/>
        </authorList>
    </citation>
    <scope>NUCLEOTIDE SEQUENCE [LARGE SCALE GENOMIC DNA]</scope>
    <source>
        <strain evidence="2 3">1B</strain>
    </source>
</reference>
<keyword evidence="3" id="KW-1185">Reference proteome</keyword>
<name>A0ABX1HFL1_9BACT</name>
<evidence type="ECO:0000313" key="2">
    <source>
        <dbReference type="EMBL" id="NKI88962.1"/>
    </source>
</evidence>
<feature type="chain" id="PRO_5047190086" evidence="1">
    <location>
        <begin position="30"/>
        <end position="350"/>
    </location>
</feature>
<dbReference type="Proteomes" id="UP000717634">
    <property type="component" value="Unassembled WGS sequence"/>
</dbReference>
<evidence type="ECO:0000313" key="3">
    <source>
        <dbReference type="Proteomes" id="UP000717634"/>
    </source>
</evidence>
<evidence type="ECO:0000256" key="1">
    <source>
        <dbReference type="SAM" id="SignalP"/>
    </source>
</evidence>
<dbReference type="EMBL" id="JAAVTK010000003">
    <property type="protein sequence ID" value="NKI88962.1"/>
    <property type="molecule type" value="Genomic_DNA"/>
</dbReference>
<proteinExistence type="predicted"/>